<dbReference type="GO" id="GO:0005829">
    <property type="term" value="C:cytosol"/>
    <property type="evidence" value="ECO:0007669"/>
    <property type="project" value="TreeGrafter"/>
</dbReference>
<evidence type="ECO:0000313" key="3">
    <source>
        <dbReference type="Proteomes" id="UP000598467"/>
    </source>
</evidence>
<dbReference type="EMBL" id="JABFCZ010000005">
    <property type="protein sequence ID" value="MBD1545570.1"/>
    <property type="molecule type" value="Genomic_DNA"/>
</dbReference>
<dbReference type="Pfam" id="PF02082">
    <property type="entry name" value="Rrf2"/>
    <property type="match status" value="1"/>
</dbReference>
<dbReference type="SUPFAM" id="SSF46785">
    <property type="entry name" value="Winged helix' DNA-binding domain"/>
    <property type="match status" value="1"/>
</dbReference>
<dbReference type="PROSITE" id="PS51197">
    <property type="entry name" value="HTH_RRF2_2"/>
    <property type="match status" value="1"/>
</dbReference>
<dbReference type="GO" id="GO:0003700">
    <property type="term" value="F:DNA-binding transcription factor activity"/>
    <property type="evidence" value="ECO:0007669"/>
    <property type="project" value="TreeGrafter"/>
</dbReference>
<dbReference type="PANTHER" id="PTHR33221">
    <property type="entry name" value="WINGED HELIX-TURN-HELIX TRANSCRIPTIONAL REGULATOR, RRF2 FAMILY"/>
    <property type="match status" value="1"/>
</dbReference>
<dbReference type="GO" id="GO:0003677">
    <property type="term" value="F:DNA binding"/>
    <property type="evidence" value="ECO:0007669"/>
    <property type="project" value="UniProtKB-KW"/>
</dbReference>
<comment type="caution">
    <text evidence="2">The sequence shown here is derived from an EMBL/GenBank/DDBJ whole genome shotgun (WGS) entry which is preliminary data.</text>
</comment>
<dbReference type="InterPro" id="IPR000944">
    <property type="entry name" value="Tscrpt_reg_Rrf2"/>
</dbReference>
<dbReference type="Gene3D" id="1.10.10.10">
    <property type="entry name" value="Winged helix-like DNA-binding domain superfamily/Winged helix DNA-binding domain"/>
    <property type="match status" value="1"/>
</dbReference>
<dbReference type="NCBIfam" id="TIGR00738">
    <property type="entry name" value="rrf2_super"/>
    <property type="match status" value="1"/>
</dbReference>
<dbReference type="PANTHER" id="PTHR33221:SF4">
    <property type="entry name" value="HTH-TYPE TRANSCRIPTIONAL REPRESSOR NSRR"/>
    <property type="match status" value="1"/>
</dbReference>
<dbReference type="InterPro" id="IPR036388">
    <property type="entry name" value="WH-like_DNA-bd_sf"/>
</dbReference>
<dbReference type="Proteomes" id="UP000598467">
    <property type="component" value="Unassembled WGS sequence"/>
</dbReference>
<protein>
    <submittedName>
        <fullName evidence="2">Rrf2 family transcriptional regulator</fullName>
    </submittedName>
</protein>
<organism evidence="2 3">
    <name type="scientific">Roseibium aggregatum</name>
    <dbReference type="NCBI Taxonomy" id="187304"/>
    <lineage>
        <taxon>Bacteria</taxon>
        <taxon>Pseudomonadati</taxon>
        <taxon>Pseudomonadota</taxon>
        <taxon>Alphaproteobacteria</taxon>
        <taxon>Hyphomicrobiales</taxon>
        <taxon>Stappiaceae</taxon>
        <taxon>Roseibium</taxon>
    </lineage>
</organism>
<evidence type="ECO:0000256" key="1">
    <source>
        <dbReference type="ARBA" id="ARBA00023125"/>
    </source>
</evidence>
<keyword evidence="1" id="KW-0238">DNA-binding</keyword>
<sequence>MRFTERTDIAVKILIHLSLLKGAKISIDDLVERYIGHRSQVVAAVQELRKAGMIASTPGRRGGIWINKPPEKIFLAEVIRMFETDFCLVKCFGDPGSCSIFHCCKFKEVLNVALDQFFTPLETTSIADLVKDMDDGMLQQAAQVC</sequence>
<gene>
    <name evidence="2" type="ORF">HK439_04805</name>
</gene>
<dbReference type="InterPro" id="IPR036390">
    <property type="entry name" value="WH_DNA-bd_sf"/>
</dbReference>
<reference evidence="2" key="1">
    <citation type="submission" date="2020-05" db="EMBL/GenBank/DDBJ databases">
        <title>Identification of trans-AT polyketide cluster in two marine bacteria, producers of a novel glutaramide-containing polyketide sesbanimide D and analogs.</title>
        <authorList>
            <person name="Kacar D."/>
            <person name="Rodriguez P."/>
            <person name="Canedo L."/>
            <person name="Gonzalez E."/>
            <person name="Galan B."/>
            <person name="De La Calle F."/>
            <person name="Garcia J.L."/>
        </authorList>
    </citation>
    <scope>NUCLEOTIDE SEQUENCE</scope>
    <source>
        <strain evidence="2">PHM038</strain>
    </source>
</reference>
<dbReference type="RefSeq" id="WP_190290254.1">
    <property type="nucleotide sequence ID" value="NZ_JABFCZ010000005.1"/>
</dbReference>
<name>A0A926NXQ7_9HYPH</name>
<proteinExistence type="predicted"/>
<accession>A0A926NXQ7</accession>
<dbReference type="AlphaFoldDB" id="A0A926NXQ7"/>
<evidence type="ECO:0000313" key="2">
    <source>
        <dbReference type="EMBL" id="MBD1545570.1"/>
    </source>
</evidence>